<feature type="region of interest" description="Disordered" evidence="1">
    <location>
        <begin position="60"/>
        <end position="144"/>
    </location>
</feature>
<protein>
    <submittedName>
        <fullName evidence="2">Uncharacterized protein</fullName>
    </submittedName>
</protein>
<proteinExistence type="predicted"/>
<dbReference type="Proteomes" id="UP000747110">
    <property type="component" value="Unassembled WGS sequence"/>
</dbReference>
<evidence type="ECO:0000313" key="2">
    <source>
        <dbReference type="EMBL" id="GIL90212.1"/>
    </source>
</evidence>
<feature type="compositionally biased region" description="Polar residues" evidence="1">
    <location>
        <begin position="103"/>
        <end position="112"/>
    </location>
</feature>
<reference evidence="2" key="1">
    <citation type="journal article" date="2021" name="Proc. Natl. Acad. Sci. U.S.A.">
        <title>Three genomes in the algal genus Volvox reveal the fate of a haploid sex-determining region after a transition to homothallism.</title>
        <authorList>
            <person name="Yamamoto K."/>
            <person name="Hamaji T."/>
            <person name="Kawai-Toyooka H."/>
            <person name="Matsuzaki R."/>
            <person name="Takahashi F."/>
            <person name="Nishimura Y."/>
            <person name="Kawachi M."/>
            <person name="Noguchi H."/>
            <person name="Minakuchi Y."/>
            <person name="Umen J.G."/>
            <person name="Toyoda A."/>
            <person name="Nozaki H."/>
        </authorList>
    </citation>
    <scope>NUCLEOTIDE SEQUENCE</scope>
    <source>
        <strain evidence="2">NIES-3786</strain>
    </source>
</reference>
<dbReference type="EMBL" id="BNCP01000055">
    <property type="protein sequence ID" value="GIL90212.1"/>
    <property type="molecule type" value="Genomic_DNA"/>
</dbReference>
<organism evidence="2 3">
    <name type="scientific">Volvox reticuliferus</name>
    <dbReference type="NCBI Taxonomy" id="1737510"/>
    <lineage>
        <taxon>Eukaryota</taxon>
        <taxon>Viridiplantae</taxon>
        <taxon>Chlorophyta</taxon>
        <taxon>core chlorophytes</taxon>
        <taxon>Chlorophyceae</taxon>
        <taxon>CS clade</taxon>
        <taxon>Chlamydomonadales</taxon>
        <taxon>Volvocaceae</taxon>
        <taxon>Volvox</taxon>
    </lineage>
</organism>
<gene>
    <name evidence="2" type="ORF">Vretifemale_17895</name>
</gene>
<sequence>MCITAVQQATGAKPAAMRRIETTVLLVCNIAPEATSSSETASSVNFASRAAQLEVGIARRSTSVERFEPSPRSPGQGFPERMLPEGGSGGGGASQGPAAAKPTTFTSLGASSPQLHQLPPLPIMNGTAAKVRPVATGHRKALSA</sequence>
<keyword evidence="3" id="KW-1185">Reference proteome</keyword>
<evidence type="ECO:0000313" key="3">
    <source>
        <dbReference type="Proteomes" id="UP000747110"/>
    </source>
</evidence>
<comment type="caution">
    <text evidence="2">The sequence shown here is derived from an EMBL/GenBank/DDBJ whole genome shotgun (WGS) entry which is preliminary data.</text>
</comment>
<accession>A0A8J4FZ76</accession>
<dbReference type="AlphaFoldDB" id="A0A8J4FZ76"/>
<evidence type="ECO:0000256" key="1">
    <source>
        <dbReference type="SAM" id="MobiDB-lite"/>
    </source>
</evidence>
<name>A0A8J4FZ76_9CHLO</name>